<comment type="similarity">
    <text evidence="2 6">Belongs to the PqqB family.</text>
</comment>
<evidence type="ECO:0000256" key="6">
    <source>
        <dbReference type="HAMAP-Rule" id="MF_00653"/>
    </source>
</evidence>
<dbReference type="HAMAP" id="MF_00653">
    <property type="entry name" value="PQQ_syn_PqqB"/>
    <property type="match status" value="1"/>
</dbReference>
<dbReference type="eggNOG" id="COG1235">
    <property type="taxonomic scope" value="Bacteria"/>
</dbReference>
<organism evidence="8 9">
    <name type="scientific">Bradyrhizobium japonicum</name>
    <dbReference type="NCBI Taxonomy" id="375"/>
    <lineage>
        <taxon>Bacteria</taxon>
        <taxon>Pseudomonadati</taxon>
        <taxon>Pseudomonadota</taxon>
        <taxon>Alphaproteobacteria</taxon>
        <taxon>Hyphomicrobiales</taxon>
        <taxon>Nitrobacteraceae</taxon>
        <taxon>Bradyrhizobium</taxon>
    </lineage>
</organism>
<protein>
    <recommendedName>
        <fullName evidence="3 6">Coenzyme PQQ synthesis protein B</fullName>
    </recommendedName>
    <alternativeName>
        <fullName evidence="6">Pyrroloquinoline quinone biosynthesis protein B</fullName>
    </alternativeName>
</protein>
<dbReference type="UniPathway" id="UPA00539"/>
<dbReference type="STRING" id="375.BKD09_RS12480"/>
<gene>
    <name evidence="6" type="primary">pqqB</name>
    <name evidence="8" type="ORF">MA20_01080</name>
</gene>
<evidence type="ECO:0000313" key="8">
    <source>
        <dbReference type="EMBL" id="KGT81377.1"/>
    </source>
</evidence>
<evidence type="ECO:0000256" key="2">
    <source>
        <dbReference type="ARBA" id="ARBA00008481"/>
    </source>
</evidence>
<dbReference type="InterPro" id="IPR001279">
    <property type="entry name" value="Metallo-B-lactamas"/>
</dbReference>
<dbReference type="PANTHER" id="PTHR42663">
    <property type="entry name" value="HYDROLASE C777.06C-RELATED-RELATED"/>
    <property type="match status" value="1"/>
</dbReference>
<evidence type="ECO:0000256" key="1">
    <source>
        <dbReference type="ARBA" id="ARBA00004886"/>
    </source>
</evidence>
<dbReference type="Proteomes" id="UP000030377">
    <property type="component" value="Unassembled WGS sequence"/>
</dbReference>
<keyword evidence="5 6" id="KW-0884">PQQ biosynthesis</keyword>
<dbReference type="RefSeq" id="WP_028156252.1">
    <property type="nucleotide sequence ID" value="NZ_JANUDC010000001.1"/>
</dbReference>
<dbReference type="SUPFAM" id="SSF56281">
    <property type="entry name" value="Metallo-hydrolase/oxidoreductase"/>
    <property type="match status" value="1"/>
</dbReference>
<dbReference type="GO" id="GO:0018189">
    <property type="term" value="P:pyrroloquinoline quinone biosynthetic process"/>
    <property type="evidence" value="ECO:0007669"/>
    <property type="project" value="UniProtKB-UniRule"/>
</dbReference>
<evidence type="ECO:0000259" key="7">
    <source>
        <dbReference type="Pfam" id="PF12706"/>
    </source>
</evidence>
<dbReference type="InterPro" id="IPR011842">
    <property type="entry name" value="PQQ_synth_PqqB"/>
</dbReference>
<reference evidence="8 9" key="1">
    <citation type="submission" date="2014-09" db="EMBL/GenBank/DDBJ databases">
        <title>Draft genome of Bradyrhizobium japonicum Is-34.</title>
        <authorList>
            <person name="Tsurumaru H."/>
            <person name="Yamakawa T."/>
            <person name="Hashimoto S."/>
            <person name="Okizaki K."/>
            <person name="Kanesaki Y."/>
            <person name="Yoshikawa H."/>
            <person name="Yajima S."/>
        </authorList>
    </citation>
    <scope>NUCLEOTIDE SEQUENCE [LARGE SCALE GENOMIC DNA]</scope>
    <source>
        <strain evidence="8 9">Is-34</strain>
    </source>
</reference>
<dbReference type="EMBL" id="JRPN01000001">
    <property type="protein sequence ID" value="KGT81377.1"/>
    <property type="molecule type" value="Genomic_DNA"/>
</dbReference>
<dbReference type="PANTHER" id="PTHR42663:SF7">
    <property type="entry name" value="COENZYME PQQ SYNTHESIS PROTEIN B"/>
    <property type="match status" value="1"/>
</dbReference>
<sequence>MLRVVVLGAGAGGGVPQWNCGCEGCRAARENGHELQRTQASVAFSGDGEHWFLINASPDLRQQLNATPQLHPKAGALRHTPVAGVILTNSEVDAVAGLLSMREDSPFTVYAHQKVLAILKSNSIFNVLNEKNVQRQPISIHEPFEPRLPDGARSGIEVLPFAVPGKSAWYLEGKAHPGGESGDGDTLGLKITDKSTGKCFYFIAACAEVTDALKAEIDGAALVFFDGTVWRDDEMIKAGLGQKTGKSMGHVAMSGHDGAIARLADLTLDRKMFLHINNSNPALLPDTPERKALEAAGWRIPADGTEIVL</sequence>
<comment type="pathway">
    <text evidence="1 6">Cofactor biosynthesis; pyrroloquinoline quinone biosynthesis.</text>
</comment>
<accession>A0A0A3Y3S0</accession>
<keyword evidence="4 6" id="KW-0813">Transport</keyword>
<name>A0A0A3Y3S0_BRAJP</name>
<dbReference type="Pfam" id="PF12706">
    <property type="entry name" value="Lactamase_B_2"/>
    <property type="match status" value="1"/>
</dbReference>
<proteinExistence type="inferred from homology"/>
<evidence type="ECO:0000256" key="4">
    <source>
        <dbReference type="ARBA" id="ARBA00022448"/>
    </source>
</evidence>
<comment type="function">
    <text evidence="6">May be involved in the transport of PQQ or its precursor to the periplasm.</text>
</comment>
<dbReference type="AlphaFoldDB" id="A0A0A3Y3S0"/>
<dbReference type="NCBIfam" id="TIGR02108">
    <property type="entry name" value="PQQ_syn_pqqB"/>
    <property type="match status" value="1"/>
</dbReference>
<evidence type="ECO:0000313" key="9">
    <source>
        <dbReference type="Proteomes" id="UP000030377"/>
    </source>
</evidence>
<evidence type="ECO:0000256" key="3">
    <source>
        <dbReference type="ARBA" id="ARBA00015084"/>
    </source>
</evidence>
<feature type="domain" description="Metallo-beta-lactamase" evidence="7">
    <location>
        <begin position="50"/>
        <end position="276"/>
    </location>
</feature>
<dbReference type="InterPro" id="IPR036866">
    <property type="entry name" value="RibonucZ/Hydroxyglut_hydro"/>
</dbReference>
<comment type="caution">
    <text evidence="8">The sequence shown here is derived from an EMBL/GenBank/DDBJ whole genome shotgun (WGS) entry which is preliminary data.</text>
</comment>
<dbReference type="Gene3D" id="3.60.15.10">
    <property type="entry name" value="Ribonuclease Z/Hydroxyacylglutathione hydrolase-like"/>
    <property type="match status" value="1"/>
</dbReference>
<evidence type="ECO:0000256" key="5">
    <source>
        <dbReference type="ARBA" id="ARBA00022905"/>
    </source>
</evidence>